<dbReference type="PROSITE" id="PS51925">
    <property type="entry name" value="SWIB_MDM2"/>
    <property type="match status" value="1"/>
</dbReference>
<comment type="similarity">
    <text evidence="2">Belongs to the MDM2/MDM4 family.</text>
</comment>
<evidence type="ECO:0000256" key="4">
    <source>
        <dbReference type="ARBA" id="ARBA00022771"/>
    </source>
</evidence>
<keyword evidence="12" id="KW-0012">Acyltransferase</keyword>
<evidence type="ECO:0000256" key="5">
    <source>
        <dbReference type="ARBA" id="ARBA00022833"/>
    </source>
</evidence>
<organism evidence="12 13">
    <name type="scientific">Mytilus edulis</name>
    <name type="common">Blue mussel</name>
    <dbReference type="NCBI Taxonomy" id="6550"/>
    <lineage>
        <taxon>Eukaryota</taxon>
        <taxon>Metazoa</taxon>
        <taxon>Spiralia</taxon>
        <taxon>Lophotrochozoa</taxon>
        <taxon>Mollusca</taxon>
        <taxon>Bivalvia</taxon>
        <taxon>Autobranchia</taxon>
        <taxon>Pteriomorphia</taxon>
        <taxon>Mytilida</taxon>
        <taxon>Mytiloidea</taxon>
        <taxon>Mytilidae</taxon>
        <taxon>Mytilinae</taxon>
        <taxon>Mytilus</taxon>
    </lineage>
</organism>
<dbReference type="Proteomes" id="UP000683360">
    <property type="component" value="Unassembled WGS sequence"/>
</dbReference>
<dbReference type="CDD" id="cd10566">
    <property type="entry name" value="MDM2_like"/>
    <property type="match status" value="1"/>
</dbReference>
<evidence type="ECO:0000256" key="1">
    <source>
        <dbReference type="ARBA" id="ARBA00004123"/>
    </source>
</evidence>
<evidence type="ECO:0000259" key="10">
    <source>
        <dbReference type="PROSITE" id="PS50199"/>
    </source>
</evidence>
<evidence type="ECO:0000256" key="8">
    <source>
        <dbReference type="SAM" id="MobiDB-lite"/>
    </source>
</evidence>
<comment type="caution">
    <text evidence="12">The sequence shown here is derived from an EMBL/GenBank/DDBJ whole genome shotgun (WGS) entry which is preliminary data.</text>
</comment>
<keyword evidence="5" id="KW-0862">Zinc</keyword>
<keyword evidence="4 7" id="KW-0863">Zinc-finger</keyword>
<dbReference type="GO" id="GO:0016567">
    <property type="term" value="P:protein ubiquitination"/>
    <property type="evidence" value="ECO:0007669"/>
    <property type="project" value="TreeGrafter"/>
</dbReference>
<dbReference type="OrthoDB" id="24526at2759"/>
<dbReference type="EC" id="2.3.2.27" evidence="12"/>
<dbReference type="InterPro" id="IPR016495">
    <property type="entry name" value="p53_neg-reg_MDM_2/4"/>
</dbReference>
<evidence type="ECO:0000259" key="11">
    <source>
        <dbReference type="PROSITE" id="PS51925"/>
    </source>
</evidence>
<dbReference type="CDD" id="cd16646">
    <property type="entry name" value="mRING-HC-C2H2C4_MDM2-like"/>
    <property type="match status" value="1"/>
</dbReference>
<dbReference type="Gene3D" id="2.30.30.380">
    <property type="entry name" value="Zn-finger domain of Sec23/24"/>
    <property type="match status" value="1"/>
</dbReference>
<dbReference type="InterPro" id="IPR001876">
    <property type="entry name" value="Znf_RanBP2"/>
</dbReference>
<dbReference type="PIRSF" id="PIRSF006748">
    <property type="entry name" value="p53_MDM_2/4"/>
    <property type="match status" value="1"/>
</dbReference>
<dbReference type="SUPFAM" id="SSF47592">
    <property type="entry name" value="SWIB/MDM2 domain"/>
    <property type="match status" value="1"/>
</dbReference>
<evidence type="ECO:0000256" key="3">
    <source>
        <dbReference type="ARBA" id="ARBA00022723"/>
    </source>
</evidence>
<evidence type="ECO:0000256" key="6">
    <source>
        <dbReference type="ARBA" id="ARBA00023242"/>
    </source>
</evidence>
<gene>
    <name evidence="12" type="ORF">MEDL_66008</name>
</gene>
<dbReference type="InterPro" id="IPR001841">
    <property type="entry name" value="Znf_RING"/>
</dbReference>
<feature type="compositionally biased region" description="Polar residues" evidence="8">
    <location>
        <begin position="200"/>
        <end position="233"/>
    </location>
</feature>
<dbReference type="Pfam" id="PF02201">
    <property type="entry name" value="SWIB"/>
    <property type="match status" value="1"/>
</dbReference>
<name>A0A8S3V8U4_MYTED</name>
<evidence type="ECO:0000256" key="2">
    <source>
        <dbReference type="ARBA" id="ARBA00005803"/>
    </source>
</evidence>
<keyword evidence="3" id="KW-0479">Metal-binding</keyword>
<sequence length="574" mass="63959">MSMTDQTDHDKHNYTVSGQVTSSQVNMCNNPNLIVQQPPDTYSTPAGSNVSTLKQLTESHYITTEECVVNYPMVRPRREFLDLLKQVGASWEVLTRKEVCSYLKEYIGSRQLYNPNDPSIVFCQKDPLGKVFGVDKFTFTEATKLIDANCHQLPDSCMVKKEHLVARPKKRSDSSNQEKRIVTVSCPKLIDILVHIPSTQTGEQQKDQSNFQGQTSDTSAHRAQNLSAASTGSGRHRWVSERDNSEPDIIAIELDADNDDDVIGVEVGTNGGDEVISVEVDADRISFEYEVCSDEDDIISSTASVSGISDTNVVIICGDSDMEFWGDSDSSDSELSDGDKWTCTECDTKNSPLHGHCGHCKKVRPNWLPETTRKRRVEKMNSKDQALLSSSECSDISHIPSKIQRRFSRDRLTSIELESDKDLIGDEEDSGISTVSSQQSSQENLAENKLKSYSSLIENSSTLGSYRTLLNFQTTASAKNKDEETISNKIDKLDKPQKDLKLEKSSSIKETGNSQSQLGLCCICFSRPKTASIIHGCTGHQVCCYRCAKRLKRLAKPCPLCRRPIQKVIKNYFA</sequence>
<protein>
    <submittedName>
        <fullName evidence="12">MDM2</fullName>
        <ecNumber evidence="12">2.3.2.27</ecNumber>
    </submittedName>
</protein>
<dbReference type="GO" id="GO:0061630">
    <property type="term" value="F:ubiquitin protein ligase activity"/>
    <property type="evidence" value="ECO:0007669"/>
    <property type="project" value="UniProtKB-EC"/>
</dbReference>
<feature type="region of interest" description="Disordered" evidence="8">
    <location>
        <begin position="200"/>
        <end position="244"/>
    </location>
</feature>
<feature type="region of interest" description="Disordered" evidence="8">
    <location>
        <begin position="420"/>
        <end position="444"/>
    </location>
</feature>
<evidence type="ECO:0000313" key="13">
    <source>
        <dbReference type="Proteomes" id="UP000683360"/>
    </source>
</evidence>
<dbReference type="GO" id="GO:0008270">
    <property type="term" value="F:zinc ion binding"/>
    <property type="evidence" value="ECO:0007669"/>
    <property type="project" value="UniProtKB-KW"/>
</dbReference>
<dbReference type="Gene3D" id="1.10.245.10">
    <property type="entry name" value="SWIB/MDM2 domain"/>
    <property type="match status" value="1"/>
</dbReference>
<dbReference type="InterPro" id="IPR036885">
    <property type="entry name" value="SWIB_MDM2_dom_sf"/>
</dbReference>
<dbReference type="GO" id="GO:0051726">
    <property type="term" value="P:regulation of cell cycle"/>
    <property type="evidence" value="ECO:0007669"/>
    <property type="project" value="InterPro"/>
</dbReference>
<dbReference type="PROSITE" id="PS01358">
    <property type="entry name" value="ZF_RANBP2_1"/>
    <property type="match status" value="1"/>
</dbReference>
<keyword evidence="13" id="KW-1185">Reference proteome</keyword>
<feature type="domain" description="RING-type" evidence="9">
    <location>
        <begin position="521"/>
        <end position="562"/>
    </location>
</feature>
<proteinExistence type="inferred from homology"/>
<evidence type="ECO:0000313" key="12">
    <source>
        <dbReference type="EMBL" id="CAG2254557.1"/>
    </source>
</evidence>
<dbReference type="InterPro" id="IPR036443">
    <property type="entry name" value="Znf_RanBP2_sf"/>
</dbReference>
<keyword evidence="12" id="KW-0808">Transferase</keyword>
<dbReference type="PROSITE" id="PS50089">
    <property type="entry name" value="ZF_RING_2"/>
    <property type="match status" value="1"/>
</dbReference>
<dbReference type="SUPFAM" id="SSF90209">
    <property type="entry name" value="Ran binding protein zinc finger-like"/>
    <property type="match status" value="1"/>
</dbReference>
<dbReference type="GO" id="GO:0043066">
    <property type="term" value="P:negative regulation of apoptotic process"/>
    <property type="evidence" value="ECO:0007669"/>
    <property type="project" value="InterPro"/>
</dbReference>
<dbReference type="AlphaFoldDB" id="A0A8S3V8U4"/>
<dbReference type="PROSITE" id="PS50199">
    <property type="entry name" value="ZF_RANBP2_2"/>
    <property type="match status" value="1"/>
</dbReference>
<dbReference type="GO" id="GO:0005634">
    <property type="term" value="C:nucleus"/>
    <property type="evidence" value="ECO:0007669"/>
    <property type="project" value="UniProtKB-SubCell"/>
</dbReference>
<dbReference type="GO" id="GO:0010468">
    <property type="term" value="P:regulation of gene expression"/>
    <property type="evidence" value="ECO:0007669"/>
    <property type="project" value="TreeGrafter"/>
</dbReference>
<feature type="domain" description="DM2" evidence="11">
    <location>
        <begin position="72"/>
        <end position="152"/>
    </location>
</feature>
<dbReference type="PANTHER" id="PTHR46858:SF5">
    <property type="entry name" value="E3 UBIQUITIN-PROTEIN LIGASE APD1-RELATED"/>
    <property type="match status" value="1"/>
</dbReference>
<feature type="domain" description="RanBP2-type" evidence="10">
    <location>
        <begin position="336"/>
        <end position="366"/>
    </location>
</feature>
<evidence type="ECO:0000259" key="9">
    <source>
        <dbReference type="PROSITE" id="PS50089"/>
    </source>
</evidence>
<dbReference type="PANTHER" id="PTHR46858">
    <property type="entry name" value="OS05G0521000 PROTEIN"/>
    <property type="match status" value="1"/>
</dbReference>
<dbReference type="EMBL" id="CAJPWZ010003246">
    <property type="protein sequence ID" value="CAG2254557.1"/>
    <property type="molecule type" value="Genomic_DNA"/>
</dbReference>
<accession>A0A8S3V8U4</accession>
<dbReference type="Pfam" id="PF13920">
    <property type="entry name" value="zf-C3HC4_3"/>
    <property type="match status" value="1"/>
</dbReference>
<dbReference type="InterPro" id="IPR003121">
    <property type="entry name" value="SWIB_MDM2_domain"/>
</dbReference>
<keyword evidence="6" id="KW-0539">Nucleus</keyword>
<dbReference type="Gene3D" id="3.30.40.10">
    <property type="entry name" value="Zinc/RING finger domain, C3HC4 (zinc finger)"/>
    <property type="match status" value="1"/>
</dbReference>
<reference evidence="12" key="1">
    <citation type="submission" date="2021-03" db="EMBL/GenBank/DDBJ databases">
        <authorList>
            <person name="Bekaert M."/>
        </authorList>
    </citation>
    <scope>NUCLEOTIDE SEQUENCE</scope>
</reference>
<dbReference type="SUPFAM" id="SSF57850">
    <property type="entry name" value="RING/U-box"/>
    <property type="match status" value="1"/>
</dbReference>
<dbReference type="InterPro" id="IPR013083">
    <property type="entry name" value="Znf_RING/FYVE/PHD"/>
</dbReference>
<evidence type="ECO:0000256" key="7">
    <source>
        <dbReference type="PROSITE-ProRule" id="PRU00322"/>
    </source>
</evidence>
<comment type="subcellular location">
    <subcellularLocation>
        <location evidence="1">Nucleus</location>
    </subcellularLocation>
</comment>